<organism evidence="2 3">
    <name type="scientific">Cucumis melo var. makuwa</name>
    <name type="common">Oriental melon</name>
    <dbReference type="NCBI Taxonomy" id="1194695"/>
    <lineage>
        <taxon>Eukaryota</taxon>
        <taxon>Viridiplantae</taxon>
        <taxon>Streptophyta</taxon>
        <taxon>Embryophyta</taxon>
        <taxon>Tracheophyta</taxon>
        <taxon>Spermatophyta</taxon>
        <taxon>Magnoliopsida</taxon>
        <taxon>eudicotyledons</taxon>
        <taxon>Gunneridae</taxon>
        <taxon>Pentapetalae</taxon>
        <taxon>rosids</taxon>
        <taxon>fabids</taxon>
        <taxon>Cucurbitales</taxon>
        <taxon>Cucurbitaceae</taxon>
        <taxon>Benincaseae</taxon>
        <taxon>Cucumis</taxon>
    </lineage>
</organism>
<accession>A0A5A7V014</accession>
<reference evidence="2 3" key="1">
    <citation type="submission" date="2019-08" db="EMBL/GenBank/DDBJ databases">
        <title>Draft genome sequences of two oriental melons (Cucumis melo L. var makuwa).</title>
        <authorList>
            <person name="Kwon S.-Y."/>
        </authorList>
    </citation>
    <scope>NUCLEOTIDE SEQUENCE [LARGE SCALE GENOMIC DNA]</scope>
    <source>
        <strain evidence="3">cv. SW 3</strain>
        <tissue evidence="2">Leaf</tissue>
    </source>
</reference>
<dbReference type="OrthoDB" id="8048545at2759"/>
<evidence type="ECO:0000256" key="1">
    <source>
        <dbReference type="SAM" id="MobiDB-lite"/>
    </source>
</evidence>
<dbReference type="AlphaFoldDB" id="A0A5A7V014"/>
<dbReference type="Proteomes" id="UP000321393">
    <property type="component" value="Unassembled WGS sequence"/>
</dbReference>
<evidence type="ECO:0000313" key="3">
    <source>
        <dbReference type="Proteomes" id="UP000321393"/>
    </source>
</evidence>
<proteinExistence type="predicted"/>
<comment type="caution">
    <text evidence="2">The sequence shown here is derived from an EMBL/GenBank/DDBJ whole genome shotgun (WGS) entry which is preliminary data.</text>
</comment>
<dbReference type="EMBL" id="SSTE01005702">
    <property type="protein sequence ID" value="KAA0060167.1"/>
    <property type="molecule type" value="Genomic_DNA"/>
</dbReference>
<gene>
    <name evidence="2" type="ORF">E6C27_scaffold542G00420</name>
</gene>
<feature type="region of interest" description="Disordered" evidence="1">
    <location>
        <begin position="159"/>
        <end position="188"/>
    </location>
</feature>
<protein>
    <submittedName>
        <fullName evidence="2">Mitochondrial protein</fullName>
    </submittedName>
</protein>
<name>A0A5A7V014_CUCMM</name>
<sequence>MIADLCYTSSIEPTSVDEDLKDEYWIHAMQEELLQFKHNNVWTLVPKSEGANIIGTKWIFKNKTDEAGHVIRNKARLVAQVVAEYIAAGSACAQLIWMKNMLQEIINGKHLERGHRFKITPPRRLYRLPLEKFQVNVSESSHLPVNDAVIAKNMFVLTPGHPPRKNEEASPSRRSLSSPTSVGSPAAYEHVEPTNTVELDVNDELQPETQQSPCVPRPKGKKKMFKDGGMLCNERLQMSSLDNQTIHIWGLKFKISPEVINGFLGNNVEPNSLPLNPSNEVLAFVLFGGTRSTWLVNGIPTVSLSIKYVILHKIGIANWFPSSHAFALDAPGLELKTLSLSYRLFQGSHIPNIEHGMRPSRAPRMFNTEDLGESVEVDSLIRHLKSLVPSTSTREHGFE</sequence>
<evidence type="ECO:0000313" key="2">
    <source>
        <dbReference type="EMBL" id="KAA0060167.1"/>
    </source>
</evidence>
<feature type="compositionally biased region" description="Low complexity" evidence="1">
    <location>
        <begin position="172"/>
        <end position="185"/>
    </location>
</feature>